<dbReference type="InterPro" id="IPR035966">
    <property type="entry name" value="PKF_sf"/>
</dbReference>
<organism evidence="11 12">
    <name type="scientific">Vittaforma corneae (strain ATCC 50505)</name>
    <name type="common">Microsporidian parasite</name>
    <name type="synonym">Nosema corneum</name>
    <dbReference type="NCBI Taxonomy" id="993615"/>
    <lineage>
        <taxon>Eukaryota</taxon>
        <taxon>Fungi</taxon>
        <taxon>Fungi incertae sedis</taxon>
        <taxon>Microsporidia</taxon>
        <taxon>Nosematidae</taxon>
        <taxon>Vittaforma</taxon>
    </lineage>
</organism>
<evidence type="ECO:0000313" key="12">
    <source>
        <dbReference type="Proteomes" id="UP000011082"/>
    </source>
</evidence>
<comment type="cofactor">
    <cofactor evidence="1">
        <name>Mg(2+)</name>
        <dbReference type="ChEBI" id="CHEBI:18420"/>
    </cofactor>
</comment>
<dbReference type="Proteomes" id="UP000011082">
    <property type="component" value="Unassembled WGS sequence"/>
</dbReference>
<gene>
    <name evidence="11" type="ORF">VICG_01273</name>
</gene>
<keyword evidence="7" id="KW-0460">Magnesium</keyword>
<dbReference type="Gene3D" id="3.40.50.460">
    <property type="entry name" value="Phosphofructokinase domain"/>
    <property type="match status" value="2"/>
</dbReference>
<dbReference type="GO" id="GO:0005524">
    <property type="term" value="F:ATP binding"/>
    <property type="evidence" value="ECO:0007669"/>
    <property type="project" value="TreeGrafter"/>
</dbReference>
<dbReference type="Pfam" id="PF00365">
    <property type="entry name" value="PFK"/>
    <property type="match status" value="2"/>
</dbReference>
<dbReference type="HOGENOM" id="CLU_011053_2_0_1"/>
<dbReference type="GO" id="GO:0048029">
    <property type="term" value="F:monosaccharide binding"/>
    <property type="evidence" value="ECO:0007669"/>
    <property type="project" value="TreeGrafter"/>
</dbReference>
<dbReference type="Gene3D" id="3.40.50.450">
    <property type="match status" value="3"/>
</dbReference>
<dbReference type="VEuPathDB" id="MicrosporidiaDB:VICG_01273"/>
<dbReference type="SUPFAM" id="SSF53784">
    <property type="entry name" value="Phosphofructokinase"/>
    <property type="match status" value="2"/>
</dbReference>
<evidence type="ECO:0000256" key="8">
    <source>
        <dbReference type="ARBA" id="ARBA00023152"/>
    </source>
</evidence>
<keyword evidence="5" id="KW-0479">Metal-binding</keyword>
<dbReference type="PRINTS" id="PR00476">
    <property type="entry name" value="PHFRCTKINASE"/>
</dbReference>
<evidence type="ECO:0000256" key="5">
    <source>
        <dbReference type="ARBA" id="ARBA00022723"/>
    </source>
</evidence>
<protein>
    <recommendedName>
        <fullName evidence="10">Phosphofructokinase domain-containing protein</fullName>
    </recommendedName>
</protein>
<comment type="pathway">
    <text evidence="2">Carbohydrate degradation; glycolysis; D-glyceraldehyde 3-phosphate and glycerone phosphate from D-glucose: step 3/4.</text>
</comment>
<dbReference type="GO" id="GO:0042802">
    <property type="term" value="F:identical protein binding"/>
    <property type="evidence" value="ECO:0007669"/>
    <property type="project" value="TreeGrafter"/>
</dbReference>
<dbReference type="GO" id="GO:0030388">
    <property type="term" value="P:fructose 1,6-bisphosphate metabolic process"/>
    <property type="evidence" value="ECO:0007669"/>
    <property type="project" value="TreeGrafter"/>
</dbReference>
<evidence type="ECO:0000313" key="11">
    <source>
        <dbReference type="EMBL" id="ELA41640.1"/>
    </source>
</evidence>
<evidence type="ECO:0000259" key="10">
    <source>
        <dbReference type="Pfam" id="PF00365"/>
    </source>
</evidence>
<proteinExistence type="predicted"/>
<dbReference type="OMA" id="EWQDQMC"/>
<dbReference type="STRING" id="993615.L2GMD4"/>
<reference evidence="12" key="1">
    <citation type="submission" date="2011-05" db="EMBL/GenBank/DDBJ databases">
        <title>The genome sequence of Vittaforma corneae strain ATCC 50505.</title>
        <authorList>
            <consortium name="The Broad Institute Genome Sequencing Platform"/>
            <person name="Cuomo C."/>
            <person name="Didier E."/>
            <person name="Bowers L."/>
            <person name="Young S.K."/>
            <person name="Zeng Q."/>
            <person name="Gargeya S."/>
            <person name="Fitzgerald M."/>
            <person name="Haas B."/>
            <person name="Abouelleil A."/>
            <person name="Alvarado L."/>
            <person name="Arachchi H.M."/>
            <person name="Berlin A."/>
            <person name="Chapman S.B."/>
            <person name="Gearin G."/>
            <person name="Goldberg J."/>
            <person name="Griggs A."/>
            <person name="Gujja S."/>
            <person name="Hansen M."/>
            <person name="Heiman D."/>
            <person name="Howarth C."/>
            <person name="Larimer J."/>
            <person name="Lui A."/>
            <person name="MacDonald P.J.P."/>
            <person name="McCowen C."/>
            <person name="Montmayeur A."/>
            <person name="Murphy C."/>
            <person name="Neiman D."/>
            <person name="Pearson M."/>
            <person name="Priest M."/>
            <person name="Roberts A."/>
            <person name="Saif S."/>
            <person name="Shea T."/>
            <person name="Sisk P."/>
            <person name="Stolte C."/>
            <person name="Sykes S."/>
            <person name="Wortman J."/>
            <person name="Nusbaum C."/>
            <person name="Birren B."/>
        </authorList>
    </citation>
    <scope>NUCLEOTIDE SEQUENCE [LARGE SCALE GENOMIC DNA]</scope>
    <source>
        <strain evidence="12">ATCC 50505</strain>
    </source>
</reference>
<keyword evidence="12" id="KW-1185">Reference proteome</keyword>
<keyword evidence="4" id="KW-0808">Transferase</keyword>
<dbReference type="EMBL" id="JH370140">
    <property type="protein sequence ID" value="ELA41640.1"/>
    <property type="molecule type" value="Genomic_DNA"/>
</dbReference>
<evidence type="ECO:0000256" key="4">
    <source>
        <dbReference type="ARBA" id="ARBA00022679"/>
    </source>
</evidence>
<dbReference type="GO" id="GO:0006002">
    <property type="term" value="P:fructose 6-phosphate metabolic process"/>
    <property type="evidence" value="ECO:0007669"/>
    <property type="project" value="InterPro"/>
</dbReference>
<dbReference type="GO" id="GO:0070095">
    <property type="term" value="F:fructose-6-phosphate binding"/>
    <property type="evidence" value="ECO:0007669"/>
    <property type="project" value="TreeGrafter"/>
</dbReference>
<feature type="domain" description="Phosphofructokinase" evidence="10">
    <location>
        <begin position="579"/>
        <end position="849"/>
    </location>
</feature>
<evidence type="ECO:0000256" key="7">
    <source>
        <dbReference type="ARBA" id="ARBA00022842"/>
    </source>
</evidence>
<dbReference type="PROSITE" id="PS00433">
    <property type="entry name" value="PHOSPHOFRUCTOKINASE"/>
    <property type="match status" value="1"/>
</dbReference>
<dbReference type="PANTHER" id="PTHR13697:SF52">
    <property type="entry name" value="ATP-DEPENDENT 6-PHOSPHOFRUCTOKINASE 3"/>
    <property type="match status" value="1"/>
</dbReference>
<dbReference type="InterPro" id="IPR022953">
    <property type="entry name" value="ATP_PFK"/>
</dbReference>
<dbReference type="UniPathway" id="UPA00109">
    <property type="reaction ID" value="UER00182"/>
</dbReference>
<dbReference type="AlphaFoldDB" id="L2GMD4"/>
<dbReference type="GO" id="GO:0003872">
    <property type="term" value="F:6-phosphofructokinase activity"/>
    <property type="evidence" value="ECO:0007669"/>
    <property type="project" value="UniProtKB-EC"/>
</dbReference>
<dbReference type="GeneID" id="19881984"/>
<dbReference type="InterPro" id="IPR000023">
    <property type="entry name" value="Phosphofructokinase_dom"/>
</dbReference>
<evidence type="ECO:0000256" key="3">
    <source>
        <dbReference type="ARBA" id="ARBA00022490"/>
    </source>
</evidence>
<evidence type="ECO:0000256" key="9">
    <source>
        <dbReference type="ARBA" id="ARBA00048070"/>
    </source>
</evidence>
<evidence type="ECO:0000256" key="1">
    <source>
        <dbReference type="ARBA" id="ARBA00001946"/>
    </source>
</evidence>
<comment type="catalytic activity">
    <reaction evidence="9">
        <text>beta-D-fructose 6-phosphate + ATP = beta-D-fructose 1,6-bisphosphate + ADP + H(+)</text>
        <dbReference type="Rhea" id="RHEA:16109"/>
        <dbReference type="ChEBI" id="CHEBI:15378"/>
        <dbReference type="ChEBI" id="CHEBI:30616"/>
        <dbReference type="ChEBI" id="CHEBI:32966"/>
        <dbReference type="ChEBI" id="CHEBI:57634"/>
        <dbReference type="ChEBI" id="CHEBI:456216"/>
        <dbReference type="EC" id="2.7.1.11"/>
    </reaction>
</comment>
<evidence type="ECO:0000256" key="2">
    <source>
        <dbReference type="ARBA" id="ARBA00004679"/>
    </source>
</evidence>
<dbReference type="GO" id="GO:0016208">
    <property type="term" value="F:AMP binding"/>
    <property type="evidence" value="ECO:0007669"/>
    <property type="project" value="TreeGrafter"/>
</dbReference>
<dbReference type="PANTHER" id="PTHR13697">
    <property type="entry name" value="PHOSPHOFRUCTOKINASE"/>
    <property type="match status" value="1"/>
</dbReference>
<feature type="domain" description="Phosphofructokinase" evidence="10">
    <location>
        <begin position="103"/>
        <end position="465"/>
    </location>
</feature>
<dbReference type="GO" id="GO:0061621">
    <property type="term" value="P:canonical glycolysis"/>
    <property type="evidence" value="ECO:0007669"/>
    <property type="project" value="TreeGrafter"/>
</dbReference>
<dbReference type="InterPro" id="IPR015912">
    <property type="entry name" value="Phosphofructokinase_CS"/>
</dbReference>
<dbReference type="FunCoup" id="L2GMD4">
    <property type="interactions" value="71"/>
</dbReference>
<sequence>MRGYIDELVIEDDKVSQDTVSLYESLGLFATLNNTSIKLCSTRDTYIKSFDGNLRLCIGRKHYDEIMNQKLIEKRKEQDQTVIYDNIGTEIILEAKKSYSDIRLGVLTSGGDSPGMNSAVRSIVRYSLKNNIKVFGIYRGFEGLIRGDIRELGWDNETHSSGQSGTYLLSARSEKFKTRKGRKEAAFNLLVRNINALVVIGGEGSMEGALILKEEFKELCEEIIAEGWLNSSKIETIKNERTWIKDSPHSTTPVDSISQSDKLTTKSLSTEKVEDVIVDYLGPEASDEFNFSVKKPYDIQIVGIPGTIDNDIIGTDFTLGSNTAITRVAEVVEKLTSTMRSHKRVFVLECMGRNCGWITLMAGFAIGAEYIFIPEAPPKDWRCEMIKSLKTAYFNHKMNIFVFVSEGAIDSEGNRITTSEIKQEIRNAGMEVRSLVLGHVQRGGMTAAQDRFLGTVFGLKIVEYIMGGSNIPVMAANVSDEFIFVDLYEVVRKSKMVRKYFIKKRYDEVLKMRNEYFQQIYWIHERYRHSLSQKFFKEHLYPREYSIGYLHAHNEKKLDSSSLISEKVEKLFMIKKRLRIGVLMEGPSSGGMNTVLNSLVQFGLCKDVEIFYFFNGYNGMINVNVRKADLFEFSLVDNQGGIIIGTSDTKNVDINTIERRIEELQIDYLIVVGGTVNLKLARTNTKIIIIPCTISNNFPGSDMSIGSDTALNAILIASEACRLTAMSIKKTVYVIEIAGGKCGYLTVIGGISCSVFDVISPKVNKLEDLILTKKKIKTALEKQGSNSVMIFRNESTFDYMTTESLCKILCSDESIAYNYSVLGHLERGILPSVLDRIHARLSAYKAIEVCLNQVTSGVIGICNGKAIFSSVESVLKNYDEMNDTTKNPKWQKYSTICSLME</sequence>
<dbReference type="RefSeq" id="XP_007604719.1">
    <property type="nucleotide sequence ID" value="XM_007604657.1"/>
</dbReference>
<name>L2GMD4_VITCO</name>
<dbReference type="InParanoid" id="L2GMD4"/>
<evidence type="ECO:0000256" key="6">
    <source>
        <dbReference type="ARBA" id="ARBA00022777"/>
    </source>
</evidence>
<keyword evidence="6" id="KW-0418">Kinase</keyword>
<keyword evidence="3" id="KW-0963">Cytoplasm</keyword>
<keyword evidence="8" id="KW-0324">Glycolysis</keyword>
<dbReference type="GO" id="GO:0005945">
    <property type="term" value="C:6-phosphofructokinase complex"/>
    <property type="evidence" value="ECO:0007669"/>
    <property type="project" value="TreeGrafter"/>
</dbReference>
<dbReference type="GO" id="GO:0046872">
    <property type="term" value="F:metal ion binding"/>
    <property type="evidence" value="ECO:0007669"/>
    <property type="project" value="UniProtKB-KW"/>
</dbReference>
<accession>L2GMD4</accession>
<dbReference type="OrthoDB" id="537915at2759"/>